<protein>
    <submittedName>
        <fullName evidence="2">Tfp pilus assembly protein PilN</fullName>
    </submittedName>
</protein>
<dbReference type="EMBL" id="JACHGY010000001">
    <property type="protein sequence ID" value="MBB6431319.1"/>
    <property type="molecule type" value="Genomic_DNA"/>
</dbReference>
<organism evidence="2 3">
    <name type="scientific">Algisphaera agarilytica</name>
    <dbReference type="NCBI Taxonomy" id="1385975"/>
    <lineage>
        <taxon>Bacteria</taxon>
        <taxon>Pseudomonadati</taxon>
        <taxon>Planctomycetota</taxon>
        <taxon>Phycisphaerae</taxon>
        <taxon>Phycisphaerales</taxon>
        <taxon>Phycisphaeraceae</taxon>
        <taxon>Algisphaera</taxon>
    </lineage>
</organism>
<accession>A0A7X0HBE8</accession>
<keyword evidence="1" id="KW-0175">Coiled coil</keyword>
<keyword evidence="3" id="KW-1185">Reference proteome</keyword>
<proteinExistence type="predicted"/>
<dbReference type="AlphaFoldDB" id="A0A7X0HBE8"/>
<evidence type="ECO:0000256" key="1">
    <source>
        <dbReference type="SAM" id="Coils"/>
    </source>
</evidence>
<name>A0A7X0HBE8_9BACT</name>
<evidence type="ECO:0000313" key="2">
    <source>
        <dbReference type="EMBL" id="MBB6431319.1"/>
    </source>
</evidence>
<dbReference type="Proteomes" id="UP000541810">
    <property type="component" value="Unassembled WGS sequence"/>
</dbReference>
<dbReference type="InterPro" id="IPR007813">
    <property type="entry name" value="PilN"/>
</dbReference>
<dbReference type="Pfam" id="PF05137">
    <property type="entry name" value="PilN"/>
    <property type="match status" value="1"/>
</dbReference>
<sequence>MAENMSFLPEDYLEKKIARRTNVIFVSLFAVVLTAVAATDFVGRRQDSVQLAELAARHAEFEEMRRTFEQIEELNAKKQEMKNKANVTATLKDNVLKSMVFAELINNMPATLRLTDLELQTKVAKNGAPPPRTAIQREKMRQKGTGQKEVQVVPTVVDITLIGMAPTDVEISDYIGNLNAHELFRGVSLAFVEEAKKEDNVMRKFRIELSLDREFDTADFEPTLADRELEVDPTGETLQINPEGEFVRPTESLGVVETD</sequence>
<gene>
    <name evidence="2" type="ORF">HNQ40_003125</name>
</gene>
<feature type="coiled-coil region" evidence="1">
    <location>
        <begin position="61"/>
        <end position="91"/>
    </location>
</feature>
<reference evidence="2 3" key="1">
    <citation type="submission" date="2020-08" db="EMBL/GenBank/DDBJ databases">
        <title>Genomic Encyclopedia of Type Strains, Phase IV (KMG-IV): sequencing the most valuable type-strain genomes for metagenomic binning, comparative biology and taxonomic classification.</title>
        <authorList>
            <person name="Goeker M."/>
        </authorList>
    </citation>
    <scope>NUCLEOTIDE SEQUENCE [LARGE SCALE GENOMIC DNA]</scope>
    <source>
        <strain evidence="2 3">DSM 103725</strain>
    </source>
</reference>
<evidence type="ECO:0000313" key="3">
    <source>
        <dbReference type="Proteomes" id="UP000541810"/>
    </source>
</evidence>
<comment type="caution">
    <text evidence="2">The sequence shown here is derived from an EMBL/GenBank/DDBJ whole genome shotgun (WGS) entry which is preliminary data.</text>
</comment>